<dbReference type="RefSeq" id="WP_145053935.1">
    <property type="nucleotide sequence ID" value="NZ_CP036433.1"/>
</dbReference>
<reference evidence="1 2" key="1">
    <citation type="submission" date="2019-02" db="EMBL/GenBank/DDBJ databases">
        <title>Deep-cultivation of Planctomycetes and their phenomic and genomic characterization uncovers novel biology.</title>
        <authorList>
            <person name="Wiegand S."/>
            <person name="Jogler M."/>
            <person name="Boedeker C."/>
            <person name="Pinto D."/>
            <person name="Vollmers J."/>
            <person name="Rivas-Marin E."/>
            <person name="Kohn T."/>
            <person name="Peeters S.H."/>
            <person name="Heuer A."/>
            <person name="Rast P."/>
            <person name="Oberbeckmann S."/>
            <person name="Bunk B."/>
            <person name="Jeske O."/>
            <person name="Meyerdierks A."/>
            <person name="Storesund J.E."/>
            <person name="Kallscheuer N."/>
            <person name="Luecker S."/>
            <person name="Lage O.M."/>
            <person name="Pohl T."/>
            <person name="Merkel B.J."/>
            <person name="Hornburger P."/>
            <person name="Mueller R.-W."/>
            <person name="Bruemmer F."/>
            <person name="Labrenz M."/>
            <person name="Spormann A.M."/>
            <person name="Op den Camp H."/>
            <person name="Overmann J."/>
            <person name="Amann R."/>
            <person name="Jetten M.S.M."/>
            <person name="Mascher T."/>
            <person name="Medema M.H."/>
            <person name="Devos D.P."/>
            <person name="Kaster A.-K."/>
            <person name="Ovreas L."/>
            <person name="Rohde M."/>
            <person name="Galperin M.Y."/>
            <person name="Jogler C."/>
        </authorList>
    </citation>
    <scope>NUCLEOTIDE SEQUENCE [LARGE SCALE GENOMIC DNA]</scope>
    <source>
        <strain evidence="1 2">Pla85_3_4</strain>
    </source>
</reference>
<evidence type="ECO:0000313" key="1">
    <source>
        <dbReference type="EMBL" id="QDU95166.1"/>
    </source>
</evidence>
<protein>
    <submittedName>
        <fullName evidence="1">Uncharacterized protein</fullName>
    </submittedName>
</protein>
<dbReference type="EMBL" id="CP036433">
    <property type="protein sequence ID" value="QDU95166.1"/>
    <property type="molecule type" value="Genomic_DNA"/>
</dbReference>
<evidence type="ECO:0000313" key="2">
    <source>
        <dbReference type="Proteomes" id="UP000317648"/>
    </source>
</evidence>
<dbReference type="Proteomes" id="UP000317648">
    <property type="component" value="Chromosome"/>
</dbReference>
<dbReference type="KEGG" id="lcre:Pla8534_29780"/>
<name>A0A518DTJ8_9BACT</name>
<dbReference type="AlphaFoldDB" id="A0A518DTJ8"/>
<proteinExistence type="predicted"/>
<sequence length="114" mass="12958">MTFREEADELLRQKMRKLGAGAFGNPPKEKSMTQPEDKIAIEDLPCYNFEEVGVDQFVILQPDGVRMEREPLPFDQLLVALEYLNAGYACGIQTAVDATRKIHDAEIDRLFRLA</sequence>
<keyword evidence="2" id="KW-1185">Reference proteome</keyword>
<accession>A0A518DTJ8</accession>
<organism evidence="1 2">
    <name type="scientific">Lignipirellula cremea</name>
    <dbReference type="NCBI Taxonomy" id="2528010"/>
    <lineage>
        <taxon>Bacteria</taxon>
        <taxon>Pseudomonadati</taxon>
        <taxon>Planctomycetota</taxon>
        <taxon>Planctomycetia</taxon>
        <taxon>Pirellulales</taxon>
        <taxon>Pirellulaceae</taxon>
        <taxon>Lignipirellula</taxon>
    </lineage>
</organism>
<gene>
    <name evidence="1" type="ORF">Pla8534_29780</name>
</gene>